<evidence type="ECO:0000313" key="2">
    <source>
        <dbReference type="Proteomes" id="UP000488506"/>
    </source>
</evidence>
<protein>
    <submittedName>
        <fullName evidence="1">Uncharacterized protein</fullName>
    </submittedName>
</protein>
<dbReference type="Proteomes" id="UP000488506">
    <property type="component" value="Unassembled WGS sequence"/>
</dbReference>
<dbReference type="AlphaFoldDB" id="A0A833L096"/>
<gene>
    <name evidence="1" type="ORF">FD145_1388</name>
</gene>
<reference evidence="1 2" key="1">
    <citation type="submission" date="2019-12" db="EMBL/GenBank/DDBJ databases">
        <authorList>
            <person name="Wolfe R."/>
            <person name="Danczak R."/>
            <person name="Wilkins M."/>
        </authorList>
    </citation>
    <scope>NUCLEOTIDE SEQUENCE [LARGE SCALE GENOMIC DNA]</scope>
    <source>
        <strain evidence="1">X2_MaxBin.013</strain>
    </source>
</reference>
<proteinExistence type="predicted"/>
<accession>A0A833L096</accession>
<sequence length="78" mass="9243">MSPRTLDKAAIDHIIQKDKILRDYCKENNITSYEEKEMLIENRHSIQLARSKKQKTPLSGVVKVEHHLYKLVFDKYQS</sequence>
<organism evidence="1 2">
    <name type="scientific">Candidatus Saganbacteria bacterium</name>
    <dbReference type="NCBI Taxonomy" id="2575572"/>
    <lineage>
        <taxon>Bacteria</taxon>
        <taxon>Bacillati</taxon>
        <taxon>Saganbacteria</taxon>
    </lineage>
</organism>
<comment type="caution">
    <text evidence="1">The sequence shown here is derived from an EMBL/GenBank/DDBJ whole genome shotgun (WGS) entry which is preliminary data.</text>
</comment>
<name>A0A833L096_UNCSA</name>
<dbReference type="EMBL" id="WPAF01000031">
    <property type="protein sequence ID" value="KAF0133243.1"/>
    <property type="molecule type" value="Genomic_DNA"/>
</dbReference>
<evidence type="ECO:0000313" key="1">
    <source>
        <dbReference type="EMBL" id="KAF0133243.1"/>
    </source>
</evidence>